<dbReference type="AlphaFoldDB" id="E8LWC0"/>
<dbReference type="InterPro" id="IPR012506">
    <property type="entry name" value="TMEM86B-like"/>
</dbReference>
<comment type="caution">
    <text evidence="7">The sequence shown here is derived from an EMBL/GenBank/DDBJ whole genome shotgun (WGS) entry which is preliminary data.</text>
</comment>
<evidence type="ECO:0000256" key="6">
    <source>
        <dbReference type="SAM" id="Phobius"/>
    </source>
</evidence>
<keyword evidence="8" id="KW-1185">Reference proteome</keyword>
<keyword evidence="5 6" id="KW-0472">Membrane</keyword>
<keyword evidence="4 6" id="KW-1133">Transmembrane helix</keyword>
<comment type="subcellular location">
    <subcellularLocation>
        <location evidence="1">Membrane</location>
        <topology evidence="1">Multi-pass membrane protein</topology>
    </subcellularLocation>
</comment>
<gene>
    <name evidence="7" type="ORF">VIBR0546_01676</name>
</gene>
<evidence type="ECO:0008006" key="9">
    <source>
        <dbReference type="Google" id="ProtNLM"/>
    </source>
</evidence>
<dbReference type="Proteomes" id="UP000004371">
    <property type="component" value="Unassembled WGS sequence"/>
</dbReference>
<dbReference type="RefSeq" id="WP_006880149.1">
    <property type="nucleotide sequence ID" value="NZ_AEVS01000076.1"/>
</dbReference>
<feature type="transmembrane region" description="Helical" evidence="6">
    <location>
        <begin position="48"/>
        <end position="67"/>
    </location>
</feature>
<dbReference type="Pfam" id="PF07947">
    <property type="entry name" value="YhhN"/>
    <property type="match status" value="1"/>
</dbReference>
<proteinExistence type="inferred from homology"/>
<feature type="transmembrane region" description="Helical" evidence="6">
    <location>
        <begin position="74"/>
        <end position="96"/>
    </location>
</feature>
<accession>E8LWC0</accession>
<dbReference type="PANTHER" id="PTHR31885">
    <property type="entry name" value="GH04784P"/>
    <property type="match status" value="1"/>
</dbReference>
<evidence type="ECO:0000256" key="1">
    <source>
        <dbReference type="ARBA" id="ARBA00004141"/>
    </source>
</evidence>
<dbReference type="GO" id="GO:0016787">
    <property type="term" value="F:hydrolase activity"/>
    <property type="evidence" value="ECO:0007669"/>
    <property type="project" value="TreeGrafter"/>
</dbReference>
<dbReference type="eggNOG" id="COG3714">
    <property type="taxonomic scope" value="Bacteria"/>
</dbReference>
<evidence type="ECO:0000256" key="3">
    <source>
        <dbReference type="ARBA" id="ARBA00022692"/>
    </source>
</evidence>
<reference evidence="7 8" key="1">
    <citation type="journal article" date="2012" name="Int. J. Syst. Evol. Microbiol.">
        <title>Vibrio caribbeanicus sp. nov., isolated from the marine sponge Scleritoderma cyanea.</title>
        <authorList>
            <person name="Hoffmann M."/>
            <person name="Monday S.R."/>
            <person name="Allard M.W."/>
            <person name="Strain E.A."/>
            <person name="Whittaker P."/>
            <person name="Naum M."/>
            <person name="McCarthy P.J."/>
            <person name="Lopez J.V."/>
            <person name="Fischer M."/>
            <person name="Brown E.W."/>
        </authorList>
    </citation>
    <scope>NUCLEOTIDE SEQUENCE [LARGE SCALE GENOMIC DNA]</scope>
    <source>
        <strain evidence="7 8">LMG 20546</strain>
    </source>
</reference>
<feature type="transmembrane region" description="Helical" evidence="6">
    <location>
        <begin position="155"/>
        <end position="175"/>
    </location>
</feature>
<dbReference type="STRING" id="945543.VIBR0546_01676"/>
<feature type="transmembrane region" description="Helical" evidence="6">
    <location>
        <begin position="130"/>
        <end position="149"/>
    </location>
</feature>
<evidence type="ECO:0000256" key="5">
    <source>
        <dbReference type="ARBA" id="ARBA00023136"/>
    </source>
</evidence>
<comment type="similarity">
    <text evidence="2">Belongs to the TMEM86 family.</text>
</comment>
<evidence type="ECO:0000313" key="8">
    <source>
        <dbReference type="Proteomes" id="UP000004371"/>
    </source>
</evidence>
<feature type="transmembrane region" description="Helical" evidence="6">
    <location>
        <begin position="102"/>
        <end position="123"/>
    </location>
</feature>
<protein>
    <recommendedName>
        <fullName evidence="9">Lysoplasmalogenase</fullName>
    </recommendedName>
</protein>
<evidence type="ECO:0000256" key="2">
    <source>
        <dbReference type="ARBA" id="ARBA00007375"/>
    </source>
</evidence>
<evidence type="ECO:0000256" key="4">
    <source>
        <dbReference type="ARBA" id="ARBA00022989"/>
    </source>
</evidence>
<keyword evidence="3 6" id="KW-0812">Transmembrane</keyword>
<dbReference type="OrthoDB" id="5592477at2"/>
<name>E8LWC0_9VIBR</name>
<organism evidence="7 8">
    <name type="scientific">Vibrio brasiliensis LMG 20546</name>
    <dbReference type="NCBI Taxonomy" id="945543"/>
    <lineage>
        <taxon>Bacteria</taxon>
        <taxon>Pseudomonadati</taxon>
        <taxon>Pseudomonadota</taxon>
        <taxon>Gammaproteobacteria</taxon>
        <taxon>Vibrionales</taxon>
        <taxon>Vibrionaceae</taxon>
        <taxon>Vibrio</taxon>
        <taxon>Vibrio oreintalis group</taxon>
    </lineage>
</organism>
<evidence type="ECO:0000313" key="7">
    <source>
        <dbReference type="EMBL" id="EGA64983.1"/>
    </source>
</evidence>
<dbReference type="EMBL" id="AEVS01000076">
    <property type="protein sequence ID" value="EGA64983.1"/>
    <property type="molecule type" value="Genomic_DNA"/>
</dbReference>
<dbReference type="GO" id="GO:0016020">
    <property type="term" value="C:membrane"/>
    <property type="evidence" value="ECO:0007669"/>
    <property type="project" value="UniProtKB-SubCell"/>
</dbReference>
<sequence>MWLLIVVVCAIHIWSIDRSNKWLFYTTKATPVLLMSAIVFTQPDPLDFYTIAVGVALLLSSVGDLYLMHPKDKFLQGLSLFLLAHIAYSAAFIHQVVVISNYWVLLSLAATAVIIYLLLLPGLGRSKIPVAIYSVAIVIMAWGAVEFWTQTKIPAAGYAMLGALTFVVSDIVLAVDRFRSSSGFSRHVVMVTYYTAQGLLTLSAVT</sequence>
<dbReference type="PANTHER" id="PTHR31885:SF6">
    <property type="entry name" value="GH04784P"/>
    <property type="match status" value="1"/>
</dbReference>